<keyword evidence="3" id="KW-1185">Reference proteome</keyword>
<comment type="caution">
    <text evidence="2">The sequence shown here is derived from an EMBL/GenBank/DDBJ whole genome shotgun (WGS) entry which is preliminary data.</text>
</comment>
<accession>A0ABV0KPY4</accession>
<organism evidence="2 3">
    <name type="scientific">Stenomitos frigidus AS-A4</name>
    <dbReference type="NCBI Taxonomy" id="2933935"/>
    <lineage>
        <taxon>Bacteria</taxon>
        <taxon>Bacillati</taxon>
        <taxon>Cyanobacteriota</taxon>
        <taxon>Cyanophyceae</taxon>
        <taxon>Leptolyngbyales</taxon>
        <taxon>Leptolyngbyaceae</taxon>
        <taxon>Stenomitos</taxon>
    </lineage>
</organism>
<evidence type="ECO:0000313" key="2">
    <source>
        <dbReference type="EMBL" id="MEP1061202.1"/>
    </source>
</evidence>
<name>A0ABV0KPY4_9CYAN</name>
<evidence type="ECO:0000313" key="3">
    <source>
        <dbReference type="Proteomes" id="UP001476950"/>
    </source>
</evidence>
<dbReference type="EMBL" id="JAMPLM010000029">
    <property type="protein sequence ID" value="MEP1061202.1"/>
    <property type="molecule type" value="Genomic_DNA"/>
</dbReference>
<reference evidence="2 3" key="1">
    <citation type="submission" date="2022-04" db="EMBL/GenBank/DDBJ databases">
        <title>Positive selection, recombination, and allopatry shape intraspecific diversity of widespread and dominant cyanobacteria.</title>
        <authorList>
            <person name="Wei J."/>
            <person name="Shu W."/>
            <person name="Hu C."/>
        </authorList>
    </citation>
    <scope>NUCLEOTIDE SEQUENCE [LARGE SCALE GENOMIC DNA]</scope>
    <source>
        <strain evidence="2 3">AS-A4</strain>
    </source>
</reference>
<sequence>MAGRFVSHQVEAYIRRPGSGMETRDVERGKSGGSERSTVNGFDLALGSIAR</sequence>
<feature type="region of interest" description="Disordered" evidence="1">
    <location>
        <begin position="16"/>
        <end position="39"/>
    </location>
</feature>
<evidence type="ECO:0000256" key="1">
    <source>
        <dbReference type="SAM" id="MobiDB-lite"/>
    </source>
</evidence>
<proteinExistence type="predicted"/>
<dbReference type="Proteomes" id="UP001476950">
    <property type="component" value="Unassembled WGS sequence"/>
</dbReference>
<gene>
    <name evidence="2" type="ORF">NDI38_22475</name>
</gene>
<evidence type="ECO:0008006" key="4">
    <source>
        <dbReference type="Google" id="ProtNLM"/>
    </source>
</evidence>
<dbReference type="RefSeq" id="WP_190449989.1">
    <property type="nucleotide sequence ID" value="NZ_JAMPLM010000029.1"/>
</dbReference>
<protein>
    <recommendedName>
        <fullName evidence="4">Transposase</fullName>
    </recommendedName>
</protein>